<dbReference type="InterPro" id="IPR013780">
    <property type="entry name" value="Glyco_hydro_b"/>
</dbReference>
<dbReference type="CDD" id="cd03143">
    <property type="entry name" value="A4_beta-galactosidase_middle_domain"/>
    <property type="match status" value="1"/>
</dbReference>
<protein>
    <recommendedName>
        <fullName evidence="3">beta-galactosidase</fullName>
        <ecNumber evidence="3">3.2.1.23</ecNumber>
    </recommendedName>
</protein>
<dbReference type="PANTHER" id="PTHR36447:SF1">
    <property type="entry name" value="BETA-GALACTOSIDASE GANA"/>
    <property type="match status" value="1"/>
</dbReference>
<dbReference type="Gene3D" id="3.40.50.880">
    <property type="match status" value="1"/>
</dbReference>
<feature type="domain" description="Beta-galactosidase C-terminal" evidence="8">
    <location>
        <begin position="691"/>
        <end position="745"/>
    </location>
</feature>
<sequence length="751" mass="82245">MDRRPPGERPVTCHGSHCTVCTARGLTIRRSSVYGWERSQKACTDTGPRRTVNLHRAAAHRRPCTSRTANEVEETHVIPAGTPLTSPLGLGTDGLVFGCDYNPEQWDKQVWHDDVRLMREAGVNLVAINVFGWSHIEPRRGDFHFDDLDEIIALLAANGIGVNLGTGTSSPPPWLTTLHPEILPQVGDGTTRWPGGRQAWCPSSPMFREHALALAEATALRYGQNAAVKLWHVSNELGCHNALCYCDVSAAAFRGWLERRYVSIEALNEAWGTAFWSQHYAEWAEILPPRDTLSFINPSQQLDFFRFSSDELLDYYRAEAEVIRAVSAIPVTTNFMVTAHIKTQDYWSWAPEMDVVANDHYLDHRLGVPHRELSFSADATRGLAGGRPWLLMEHSTSAVNWQPQNHAKAPGEMMRNSLTHVARGADGVCFFQWRASLRGTEKFHSALLPHSGTDSRVWREVVELGSLMHRLGELAGSVVRSDIALVFSWEAWWATDQDAHPSSELRYLEQVHLAYEGLLAIGATVDIVAPGADLSGYRLVVVPCLYLVSDADAQVITDFVAGGGHAVISFFSGIVDEHDSVRPGSYPGAFRDVAGISTEEFYPLDRAETIRLSGGATAGLWSELLHLRGAEATARYVDGPLTGMPAVTRNEYGTGVARYLATMLDPASLAEELARAASEAGASSLAPVADGIEIVRRSGTEHDYVFVINHTDAETPHPFSGHDLVSEADIAPGGTVAPGGVQIIRQTKEAS</sequence>
<evidence type="ECO:0000259" key="8">
    <source>
        <dbReference type="Pfam" id="PF08533"/>
    </source>
</evidence>
<dbReference type="Pfam" id="PF02449">
    <property type="entry name" value="Glyco_hydro_42"/>
    <property type="match status" value="1"/>
</dbReference>
<dbReference type="InterPro" id="IPR017853">
    <property type="entry name" value="GH"/>
</dbReference>
<dbReference type="SUPFAM" id="SSF52317">
    <property type="entry name" value="Class I glutamine amidotransferase-like"/>
    <property type="match status" value="1"/>
</dbReference>
<dbReference type="OrthoDB" id="9800974at2"/>
<dbReference type="InterPro" id="IPR003476">
    <property type="entry name" value="Glyco_hydro_42"/>
</dbReference>
<dbReference type="Pfam" id="PF08533">
    <property type="entry name" value="Glyco_hydro_42C"/>
    <property type="match status" value="1"/>
</dbReference>
<dbReference type="Proteomes" id="UP000257080">
    <property type="component" value="Unassembled WGS sequence"/>
</dbReference>
<dbReference type="AlphaFoldDB" id="A0A3E0WFG2"/>
<comment type="catalytic activity">
    <reaction evidence="1">
        <text>Hydrolysis of terminal non-reducing beta-D-galactose residues in beta-D-galactosides.</text>
        <dbReference type="EC" id="3.2.1.23"/>
    </reaction>
</comment>
<dbReference type="GO" id="GO:0009341">
    <property type="term" value="C:beta-galactosidase complex"/>
    <property type="evidence" value="ECO:0007669"/>
    <property type="project" value="InterPro"/>
</dbReference>
<accession>A0A3E0WFG2</accession>
<reference evidence="9 10" key="1">
    <citation type="submission" date="2017-04" db="EMBL/GenBank/DDBJ databases">
        <title>Comparative genome analysis of Subtercola boreus.</title>
        <authorList>
            <person name="Cho Y.-J."/>
            <person name="Cho A."/>
            <person name="Kim O.-S."/>
            <person name="Lee J.-I."/>
        </authorList>
    </citation>
    <scope>NUCLEOTIDE SEQUENCE [LARGE SCALE GENOMIC DNA]</scope>
    <source>
        <strain evidence="9 10">P28004</strain>
    </source>
</reference>
<comment type="similarity">
    <text evidence="2">Belongs to the glycosyl hydrolase 42 family.</text>
</comment>
<dbReference type="EMBL" id="NBXE01000002">
    <property type="protein sequence ID" value="RFA29629.1"/>
    <property type="molecule type" value="Genomic_DNA"/>
</dbReference>
<dbReference type="InterPro" id="IPR013529">
    <property type="entry name" value="Glyco_hydro_42_N"/>
</dbReference>
<evidence type="ECO:0000259" key="6">
    <source>
        <dbReference type="Pfam" id="PF02449"/>
    </source>
</evidence>
<dbReference type="GO" id="GO:0004565">
    <property type="term" value="F:beta-galactosidase activity"/>
    <property type="evidence" value="ECO:0007669"/>
    <property type="project" value="UniProtKB-EC"/>
</dbReference>
<proteinExistence type="inferred from homology"/>
<feature type="domain" description="Glycoside hydrolase family 42 N-terminal" evidence="6">
    <location>
        <begin position="100"/>
        <end position="469"/>
    </location>
</feature>
<evidence type="ECO:0000256" key="5">
    <source>
        <dbReference type="ARBA" id="ARBA00023295"/>
    </source>
</evidence>
<dbReference type="InterPro" id="IPR013739">
    <property type="entry name" value="Beta_galactosidase_C"/>
</dbReference>
<evidence type="ECO:0000256" key="1">
    <source>
        <dbReference type="ARBA" id="ARBA00001412"/>
    </source>
</evidence>
<evidence type="ECO:0000313" key="10">
    <source>
        <dbReference type="Proteomes" id="UP000257080"/>
    </source>
</evidence>
<evidence type="ECO:0000256" key="3">
    <source>
        <dbReference type="ARBA" id="ARBA00012756"/>
    </source>
</evidence>
<organism evidence="9 10">
    <name type="scientific">Subtercola boreus</name>
    <dbReference type="NCBI Taxonomy" id="120213"/>
    <lineage>
        <taxon>Bacteria</taxon>
        <taxon>Bacillati</taxon>
        <taxon>Actinomycetota</taxon>
        <taxon>Actinomycetes</taxon>
        <taxon>Micrococcales</taxon>
        <taxon>Microbacteriaceae</taxon>
        <taxon>Subtercola</taxon>
    </lineage>
</organism>
<dbReference type="GO" id="GO:0006012">
    <property type="term" value="P:galactose metabolic process"/>
    <property type="evidence" value="ECO:0007669"/>
    <property type="project" value="InterPro"/>
</dbReference>
<dbReference type="Gene3D" id="2.60.40.1180">
    <property type="entry name" value="Golgi alpha-mannosidase II"/>
    <property type="match status" value="1"/>
</dbReference>
<dbReference type="InterPro" id="IPR029062">
    <property type="entry name" value="Class_I_gatase-like"/>
</dbReference>
<gene>
    <name evidence="9" type="ORF">B7R25_01220</name>
</gene>
<dbReference type="PANTHER" id="PTHR36447">
    <property type="entry name" value="BETA-GALACTOSIDASE GANA"/>
    <property type="match status" value="1"/>
</dbReference>
<evidence type="ECO:0000313" key="9">
    <source>
        <dbReference type="EMBL" id="RFA29629.1"/>
    </source>
</evidence>
<dbReference type="InterPro" id="IPR013738">
    <property type="entry name" value="Beta_galactosidase_Trimer"/>
</dbReference>
<dbReference type="SUPFAM" id="SSF51445">
    <property type="entry name" value="(Trans)glycosidases"/>
    <property type="match status" value="1"/>
</dbReference>
<evidence type="ECO:0000256" key="2">
    <source>
        <dbReference type="ARBA" id="ARBA00005940"/>
    </source>
</evidence>
<feature type="domain" description="Beta-galactosidase trimerisation" evidence="7">
    <location>
        <begin position="482"/>
        <end position="681"/>
    </location>
</feature>
<comment type="caution">
    <text evidence="9">The sequence shown here is derived from an EMBL/GenBank/DDBJ whole genome shotgun (WGS) entry which is preliminary data.</text>
</comment>
<keyword evidence="5" id="KW-0326">Glycosidase</keyword>
<evidence type="ECO:0000259" key="7">
    <source>
        <dbReference type="Pfam" id="PF08532"/>
    </source>
</evidence>
<name>A0A3E0WFG2_9MICO</name>
<evidence type="ECO:0000256" key="4">
    <source>
        <dbReference type="ARBA" id="ARBA00022801"/>
    </source>
</evidence>
<dbReference type="Gene3D" id="3.20.20.80">
    <property type="entry name" value="Glycosidases"/>
    <property type="match status" value="1"/>
</dbReference>
<dbReference type="EC" id="3.2.1.23" evidence="3"/>
<keyword evidence="4" id="KW-0378">Hydrolase</keyword>
<dbReference type="Pfam" id="PF08532">
    <property type="entry name" value="Glyco_hydro_42M"/>
    <property type="match status" value="1"/>
</dbReference>